<evidence type="ECO:0000256" key="3">
    <source>
        <dbReference type="ARBA" id="ARBA00022723"/>
    </source>
</evidence>
<organism evidence="7 8">
    <name type="scientific">Rhizobium leguminosarum</name>
    <dbReference type="NCBI Taxonomy" id="384"/>
    <lineage>
        <taxon>Bacteria</taxon>
        <taxon>Pseudomonadati</taxon>
        <taxon>Pseudomonadota</taxon>
        <taxon>Alphaproteobacteria</taxon>
        <taxon>Hyphomicrobiales</taxon>
        <taxon>Rhizobiaceae</taxon>
        <taxon>Rhizobium/Agrobacterium group</taxon>
        <taxon>Rhizobium</taxon>
    </lineage>
</organism>
<dbReference type="PANTHER" id="PTHR42940:SF8">
    <property type="entry name" value="VACUOLAR PROTEIN SORTING-ASSOCIATED PROTEIN 11"/>
    <property type="match status" value="1"/>
</dbReference>
<dbReference type="CDD" id="cd08298">
    <property type="entry name" value="CAD2"/>
    <property type="match status" value="1"/>
</dbReference>
<evidence type="ECO:0000256" key="4">
    <source>
        <dbReference type="ARBA" id="ARBA00022833"/>
    </source>
</evidence>
<evidence type="ECO:0000256" key="2">
    <source>
        <dbReference type="ARBA" id="ARBA00008072"/>
    </source>
</evidence>
<sequence length="333" mass="35080">MPVEGSVRAMVLEQVGRPLRLVERPDPPASPGHVVVKVGACGVCRTDLHVCDGDLSQPKLPLVPGHEIVGTVIATGEGVPRRLIGRKGGVPWLGHTCGHCPYCREGRENLCDAPGFTGYSIDGGFATHAVVEAGYAFELPDDTDPVATAPLLCAGLIGWRSLKMAGEGRTIGIYGFGAAAHILVQVCKHRGQSVYAFVRPGDEAGRKFALDLGAVWAGFSGERPPVPLDAAIIFAPAGELVPMALDVVRKGGTVVCGGIHMSDIPSMPYRLLWGERRVVSVANLTRGDGAEFFSIAKAAEVRCVTIVYALEHANEALDDLRAGRINGAAIIVP</sequence>
<dbReference type="GO" id="GO:0008270">
    <property type="term" value="F:zinc ion binding"/>
    <property type="evidence" value="ECO:0007669"/>
    <property type="project" value="InterPro"/>
</dbReference>
<dbReference type="Proteomes" id="UP000471409">
    <property type="component" value="Unassembled WGS sequence"/>
</dbReference>
<gene>
    <name evidence="7" type="ORF">GUK36_31640</name>
</gene>
<accession>A0A444IEQ9</accession>
<dbReference type="InterPro" id="IPR014187">
    <property type="entry name" value="ADH_Zn_typ-2"/>
</dbReference>
<keyword evidence="4" id="KW-0862">Zinc</keyword>
<dbReference type="PANTHER" id="PTHR42940">
    <property type="entry name" value="ALCOHOL DEHYDROGENASE 1-RELATED"/>
    <property type="match status" value="1"/>
</dbReference>
<feature type="domain" description="Alcohol dehydrogenase-like N-terminal" evidence="6">
    <location>
        <begin position="31"/>
        <end position="141"/>
    </location>
</feature>
<keyword evidence="5 7" id="KW-0560">Oxidoreductase</keyword>
<evidence type="ECO:0000313" key="8">
    <source>
        <dbReference type="Proteomes" id="UP000471409"/>
    </source>
</evidence>
<dbReference type="SUPFAM" id="SSF51735">
    <property type="entry name" value="NAD(P)-binding Rossmann-fold domains"/>
    <property type="match status" value="1"/>
</dbReference>
<dbReference type="InterPro" id="IPR036291">
    <property type="entry name" value="NAD(P)-bd_dom_sf"/>
</dbReference>
<name>A0A444IEQ9_RHILE</name>
<dbReference type="InterPro" id="IPR011032">
    <property type="entry name" value="GroES-like_sf"/>
</dbReference>
<dbReference type="Gene3D" id="3.90.180.10">
    <property type="entry name" value="Medium-chain alcohol dehydrogenases, catalytic domain"/>
    <property type="match status" value="1"/>
</dbReference>
<dbReference type="GO" id="GO:0005737">
    <property type="term" value="C:cytoplasm"/>
    <property type="evidence" value="ECO:0007669"/>
    <property type="project" value="TreeGrafter"/>
</dbReference>
<dbReference type="Gene3D" id="3.40.50.720">
    <property type="entry name" value="NAD(P)-binding Rossmann-like Domain"/>
    <property type="match status" value="1"/>
</dbReference>
<evidence type="ECO:0000256" key="1">
    <source>
        <dbReference type="ARBA" id="ARBA00001947"/>
    </source>
</evidence>
<comment type="caution">
    <text evidence="7">The sequence shown here is derived from an EMBL/GenBank/DDBJ whole genome shotgun (WGS) entry which is preliminary data.</text>
</comment>
<keyword evidence="3" id="KW-0479">Metal-binding</keyword>
<dbReference type="EC" id="1.-.-.-" evidence="7"/>
<dbReference type="GO" id="GO:0004022">
    <property type="term" value="F:alcohol dehydrogenase (NAD+) activity"/>
    <property type="evidence" value="ECO:0007669"/>
    <property type="project" value="TreeGrafter"/>
</dbReference>
<comment type="cofactor">
    <cofactor evidence="1">
        <name>Zn(2+)</name>
        <dbReference type="ChEBI" id="CHEBI:29105"/>
    </cofactor>
</comment>
<dbReference type="Pfam" id="PF08240">
    <property type="entry name" value="ADH_N"/>
    <property type="match status" value="1"/>
</dbReference>
<dbReference type="AlphaFoldDB" id="A0A444IEQ9"/>
<dbReference type="InterPro" id="IPR002328">
    <property type="entry name" value="ADH_Zn_CS"/>
</dbReference>
<proteinExistence type="inferred from homology"/>
<evidence type="ECO:0000313" key="7">
    <source>
        <dbReference type="EMBL" id="NEK53949.1"/>
    </source>
</evidence>
<evidence type="ECO:0000256" key="5">
    <source>
        <dbReference type="ARBA" id="ARBA00023002"/>
    </source>
</evidence>
<evidence type="ECO:0000259" key="6">
    <source>
        <dbReference type="Pfam" id="PF08240"/>
    </source>
</evidence>
<dbReference type="SUPFAM" id="SSF50129">
    <property type="entry name" value="GroES-like"/>
    <property type="match status" value="1"/>
</dbReference>
<dbReference type="NCBIfam" id="TIGR02822">
    <property type="entry name" value="adh_fam_2"/>
    <property type="match status" value="1"/>
</dbReference>
<reference evidence="7 8" key="1">
    <citation type="submission" date="2020-01" db="EMBL/GenBank/DDBJ databases">
        <title>Rhizobium genotypes associated with high levels of biological nitrogen fixation by grain legumes in a temperate-maritime cropping system.</title>
        <authorList>
            <person name="Maluk M."/>
            <person name="Francesc Ferrando Molina F."/>
            <person name="Lopez Del Egido L."/>
            <person name="Lafos M."/>
            <person name="Langarica-Fuentes A."/>
            <person name="Gebre Yohannes G."/>
            <person name="Young M.W."/>
            <person name="Martin P."/>
            <person name="Gantlett R."/>
            <person name="Kenicer G."/>
            <person name="Hawes C."/>
            <person name="Begg G.S."/>
            <person name="Quilliam R.S."/>
            <person name="Squire G.R."/>
            <person name="Poole P.S."/>
            <person name="Young P.W."/>
            <person name="Iannetta P.M."/>
            <person name="James E.K."/>
        </authorList>
    </citation>
    <scope>NUCLEOTIDE SEQUENCE [LARGE SCALE GENOMIC DNA]</scope>
    <source>
        <strain evidence="7 8">JHI944</strain>
    </source>
</reference>
<dbReference type="EMBL" id="WXXP01000018">
    <property type="protein sequence ID" value="NEK53949.1"/>
    <property type="molecule type" value="Genomic_DNA"/>
</dbReference>
<comment type="similarity">
    <text evidence="2">Belongs to the zinc-containing alcohol dehydrogenase family.</text>
</comment>
<dbReference type="InterPro" id="IPR013154">
    <property type="entry name" value="ADH-like_N"/>
</dbReference>
<protein>
    <submittedName>
        <fullName evidence="7">Zinc-binding alcohol dehydrogenase family protein</fullName>
        <ecNumber evidence="7">1.-.-.-</ecNumber>
    </submittedName>
</protein>
<dbReference type="PROSITE" id="PS00059">
    <property type="entry name" value="ADH_ZINC"/>
    <property type="match status" value="1"/>
</dbReference>